<dbReference type="PROSITE" id="PS51318">
    <property type="entry name" value="TAT"/>
    <property type="match status" value="1"/>
</dbReference>
<dbReference type="RefSeq" id="WP_166946807.1">
    <property type="nucleotide sequence ID" value="NZ_JAARLZ010000002.1"/>
</dbReference>
<dbReference type="SUPFAM" id="SSF56300">
    <property type="entry name" value="Metallo-dependent phosphatases"/>
    <property type="match status" value="1"/>
</dbReference>
<dbReference type="InterPro" id="IPR032093">
    <property type="entry name" value="PhoD_N"/>
</dbReference>
<dbReference type="Proteomes" id="UP000490980">
    <property type="component" value="Unassembled WGS sequence"/>
</dbReference>
<dbReference type="PANTHER" id="PTHR43606">
    <property type="entry name" value="PHOSPHATASE, PUTATIVE (AFU_ORTHOLOGUE AFUA_6G08710)-RELATED"/>
    <property type="match status" value="1"/>
</dbReference>
<evidence type="ECO:0000313" key="4">
    <source>
        <dbReference type="Proteomes" id="UP000490980"/>
    </source>
</evidence>
<dbReference type="Pfam" id="PF09423">
    <property type="entry name" value="PhoD"/>
    <property type="match status" value="1"/>
</dbReference>
<dbReference type="Pfam" id="PF16655">
    <property type="entry name" value="PhoD_N"/>
    <property type="match status" value="1"/>
</dbReference>
<dbReference type="Gene3D" id="3.60.21.70">
    <property type="entry name" value="PhoD-like phosphatase"/>
    <property type="match status" value="1"/>
</dbReference>
<name>A0A7X5ZHH1_9GAMM</name>
<feature type="domain" description="Phospholipase D N-terminal" evidence="2">
    <location>
        <begin position="51"/>
        <end position="146"/>
    </location>
</feature>
<dbReference type="EMBL" id="JAARLZ010000002">
    <property type="protein sequence ID" value="NII05719.1"/>
    <property type="molecule type" value="Genomic_DNA"/>
</dbReference>
<keyword evidence="4" id="KW-1185">Reference proteome</keyword>
<dbReference type="AlphaFoldDB" id="A0A7X5ZHH1"/>
<dbReference type="InterPro" id="IPR029052">
    <property type="entry name" value="Metallo-depent_PP-like"/>
</dbReference>
<dbReference type="InterPro" id="IPR006311">
    <property type="entry name" value="TAT_signal"/>
</dbReference>
<dbReference type="InterPro" id="IPR052900">
    <property type="entry name" value="Phospholipid_Metab_Enz"/>
</dbReference>
<feature type="domain" description="PhoD-like phosphatase metallophosphatase" evidence="1">
    <location>
        <begin position="159"/>
        <end position="495"/>
    </location>
</feature>
<comment type="caution">
    <text evidence="3">The sequence shown here is derived from an EMBL/GenBank/DDBJ whole genome shotgun (WGS) entry which is preliminary data.</text>
</comment>
<dbReference type="CDD" id="cd07389">
    <property type="entry name" value="MPP_PhoD"/>
    <property type="match status" value="1"/>
</dbReference>
<evidence type="ECO:0000259" key="1">
    <source>
        <dbReference type="Pfam" id="PF09423"/>
    </source>
</evidence>
<proteinExistence type="predicted"/>
<sequence length="527" mass="58583">MRQPPQASSLLSPSRRRLLKAGLFAAAVASLSPVVKAASRRVLFSDYPFKLGVASGSPSADGFVLWTRLCPDPLHGGGMGVQQVPLRWEVATDETFGNVVRSGTWMAMAGLAHSAHVSVTGLPSDRWYFYRFLAGNEVSPTGRTRTLPAPGQKVDRLRFALASCQQFELGYFSAYRHMLKDDVDAVAFVGDYIYEYNAESGLVRQHAEAEPYSLESYRNRYAQYKTDADLMAMHQAAPWLLTIDDHDVMNDWAGDVGEDLDPNFPERRRNGLQAWFEHQPLPMEALLPERRLHLYASHTYGDLANFHVLDDRQYRDPEVCSHEGMGGGNFEATDAACPGRLQKQRTILGAEQEGWLDKQLGASRARWNVVVQESLVSPLPSPGKNGPEFFTDAWDGYPGARERLIQSIRRHRVENPVVIGGDYHCTIACDIKADYARPDSATIGSEFVGTSITSPGMPQGTLDDKIRFNPHARYGDSVHRGYLTFEIRHDGMDVQARSMASLETHDAACTTTRRFHVEAGHPGVQNA</sequence>
<gene>
    <name evidence="3" type="ORF">HBF25_04850</name>
</gene>
<evidence type="ECO:0000313" key="3">
    <source>
        <dbReference type="EMBL" id="NII05719.1"/>
    </source>
</evidence>
<organism evidence="3 4">
    <name type="scientific">Luteibacter anthropi</name>
    <dbReference type="NCBI Taxonomy" id="564369"/>
    <lineage>
        <taxon>Bacteria</taxon>
        <taxon>Pseudomonadati</taxon>
        <taxon>Pseudomonadota</taxon>
        <taxon>Gammaproteobacteria</taxon>
        <taxon>Lysobacterales</taxon>
        <taxon>Rhodanobacteraceae</taxon>
        <taxon>Luteibacter</taxon>
    </lineage>
</organism>
<protein>
    <submittedName>
        <fullName evidence="3">Alkaline phosphatase</fullName>
    </submittedName>
</protein>
<reference evidence="3 4" key="1">
    <citation type="submission" date="2020-03" db="EMBL/GenBank/DDBJ databases">
        <authorList>
            <person name="Lai Q."/>
        </authorList>
    </citation>
    <scope>NUCLEOTIDE SEQUENCE [LARGE SCALE GENOMIC DNA]</scope>
    <source>
        <strain evidence="3 4">CCUG 25036</strain>
    </source>
</reference>
<accession>A0A7X5ZHH1</accession>
<dbReference type="InterPro" id="IPR038607">
    <property type="entry name" value="PhoD-like_sf"/>
</dbReference>
<dbReference type="InterPro" id="IPR018946">
    <property type="entry name" value="PhoD-like_MPP"/>
</dbReference>
<evidence type="ECO:0000259" key="2">
    <source>
        <dbReference type="Pfam" id="PF16655"/>
    </source>
</evidence>
<dbReference type="PANTHER" id="PTHR43606:SF2">
    <property type="entry name" value="ALKALINE PHOSPHATASE FAMILY PROTEIN (AFU_ORTHOLOGUE AFUA_5G03860)"/>
    <property type="match status" value="1"/>
</dbReference>
<dbReference type="Gene3D" id="2.60.40.380">
    <property type="entry name" value="Purple acid phosphatase-like, N-terminal"/>
    <property type="match status" value="1"/>
</dbReference>